<evidence type="ECO:0000256" key="1">
    <source>
        <dbReference type="SAM" id="Coils"/>
    </source>
</evidence>
<accession>A0A080LVK3</accession>
<dbReference type="EMBL" id="JDVG02000500">
    <property type="protein sequence ID" value="KFB71740.1"/>
    <property type="molecule type" value="Genomic_DNA"/>
</dbReference>
<gene>
    <name evidence="2" type="ORF">AW09_003121</name>
</gene>
<dbReference type="Proteomes" id="UP000020077">
    <property type="component" value="Unassembled WGS sequence"/>
</dbReference>
<name>A0A080LVK3_9PROT</name>
<dbReference type="AlphaFoldDB" id="A0A080LVK3"/>
<sequence length="95" mass="11080">MSTREEYTAKIKLQLDEFNTKIDELQARTKETKAEALVKYEAEMAKLRQQSDLAVAKLEELKAAGEDSWEKMVAEMEKIRDAFIHSFSYFKSQIK</sequence>
<organism evidence="2 3">
    <name type="scientific">Candidatus Accumulibacter phosphatis</name>
    <dbReference type="NCBI Taxonomy" id="327160"/>
    <lineage>
        <taxon>Bacteria</taxon>
        <taxon>Pseudomonadati</taxon>
        <taxon>Pseudomonadota</taxon>
        <taxon>Betaproteobacteria</taxon>
        <taxon>Candidatus Accumulibacter</taxon>
    </lineage>
</organism>
<evidence type="ECO:0000313" key="3">
    <source>
        <dbReference type="Proteomes" id="UP000020077"/>
    </source>
</evidence>
<keyword evidence="1" id="KW-0175">Coiled coil</keyword>
<protein>
    <recommendedName>
        <fullName evidence="4">Coiled coil domain-containing protein</fullName>
    </recommendedName>
</protein>
<feature type="coiled-coil region" evidence="1">
    <location>
        <begin position="8"/>
        <end position="64"/>
    </location>
</feature>
<comment type="caution">
    <text evidence="2">The sequence shown here is derived from an EMBL/GenBank/DDBJ whole genome shotgun (WGS) entry which is preliminary data.</text>
</comment>
<reference evidence="2 3" key="1">
    <citation type="submission" date="2014-02" db="EMBL/GenBank/DDBJ databases">
        <title>Expanding our view of genomic diversity in Candidatus Accumulibacter clades.</title>
        <authorList>
            <person name="Skennerton C.T."/>
            <person name="Barr J.J."/>
            <person name="Slater F.R."/>
            <person name="Bond P.L."/>
            <person name="Tyson G.W."/>
        </authorList>
    </citation>
    <scope>NUCLEOTIDE SEQUENCE [LARGE SCALE GENOMIC DNA]</scope>
    <source>
        <strain evidence="3">BA-91</strain>
    </source>
</reference>
<evidence type="ECO:0008006" key="4">
    <source>
        <dbReference type="Google" id="ProtNLM"/>
    </source>
</evidence>
<evidence type="ECO:0000313" key="2">
    <source>
        <dbReference type="EMBL" id="KFB71740.1"/>
    </source>
</evidence>
<proteinExistence type="predicted"/>